<keyword evidence="3" id="KW-1185">Reference proteome</keyword>
<dbReference type="PROSITE" id="PS50879">
    <property type="entry name" value="RNASE_H_1"/>
    <property type="match status" value="1"/>
</dbReference>
<name>A0AAV3Y7N9_9GAST</name>
<dbReference type="AlphaFoldDB" id="A0AAV3Y7N9"/>
<feature type="domain" description="RNase H type-1" evidence="1">
    <location>
        <begin position="1"/>
        <end position="73"/>
    </location>
</feature>
<dbReference type="GO" id="GO:0004523">
    <property type="term" value="F:RNA-DNA hybrid ribonuclease activity"/>
    <property type="evidence" value="ECO:0007669"/>
    <property type="project" value="InterPro"/>
</dbReference>
<protein>
    <recommendedName>
        <fullName evidence="1">RNase H type-1 domain-containing protein</fullName>
    </recommendedName>
</protein>
<dbReference type="GO" id="GO:0003676">
    <property type="term" value="F:nucleic acid binding"/>
    <property type="evidence" value="ECO:0007669"/>
    <property type="project" value="InterPro"/>
</dbReference>
<dbReference type="InterPro" id="IPR036397">
    <property type="entry name" value="RNaseH_sf"/>
</dbReference>
<proteinExistence type="predicted"/>
<dbReference type="EMBL" id="BLXT01000616">
    <property type="protein sequence ID" value="GFN78809.1"/>
    <property type="molecule type" value="Genomic_DNA"/>
</dbReference>
<dbReference type="SUPFAM" id="SSF53098">
    <property type="entry name" value="Ribonuclease H-like"/>
    <property type="match status" value="1"/>
</dbReference>
<dbReference type="Gene3D" id="3.30.420.10">
    <property type="entry name" value="Ribonuclease H-like superfamily/Ribonuclease H"/>
    <property type="match status" value="1"/>
</dbReference>
<comment type="caution">
    <text evidence="2">The sequence shown here is derived from an EMBL/GenBank/DDBJ whole genome shotgun (WGS) entry which is preliminary data.</text>
</comment>
<evidence type="ECO:0000259" key="1">
    <source>
        <dbReference type="PROSITE" id="PS50879"/>
    </source>
</evidence>
<accession>A0AAV3Y7N9</accession>
<organism evidence="2 3">
    <name type="scientific">Plakobranchus ocellatus</name>
    <dbReference type="NCBI Taxonomy" id="259542"/>
    <lineage>
        <taxon>Eukaryota</taxon>
        <taxon>Metazoa</taxon>
        <taxon>Spiralia</taxon>
        <taxon>Lophotrochozoa</taxon>
        <taxon>Mollusca</taxon>
        <taxon>Gastropoda</taxon>
        <taxon>Heterobranchia</taxon>
        <taxon>Euthyneura</taxon>
        <taxon>Panpulmonata</taxon>
        <taxon>Sacoglossa</taxon>
        <taxon>Placobranchoidea</taxon>
        <taxon>Plakobranchidae</taxon>
        <taxon>Plakobranchus</taxon>
    </lineage>
</organism>
<dbReference type="InterPro" id="IPR002156">
    <property type="entry name" value="RNaseH_domain"/>
</dbReference>
<gene>
    <name evidence="2" type="ORF">PoB_000531500</name>
</gene>
<evidence type="ECO:0000313" key="3">
    <source>
        <dbReference type="Proteomes" id="UP000735302"/>
    </source>
</evidence>
<dbReference type="InterPro" id="IPR012337">
    <property type="entry name" value="RNaseH-like_sf"/>
</dbReference>
<evidence type="ECO:0000313" key="2">
    <source>
        <dbReference type="EMBL" id="GFN78809.1"/>
    </source>
</evidence>
<sequence length="75" mass="8526">MLDRYLFCEQTLDDDLEPPAAPEIEWNGVVMALQLVEELMRVENFRVIVQWLPSHVGIGGNETADTLANQGRNQQ</sequence>
<reference evidence="2 3" key="1">
    <citation type="journal article" date="2021" name="Elife">
        <title>Chloroplast acquisition without the gene transfer in kleptoplastic sea slugs, Plakobranchus ocellatus.</title>
        <authorList>
            <person name="Maeda T."/>
            <person name="Takahashi S."/>
            <person name="Yoshida T."/>
            <person name="Shimamura S."/>
            <person name="Takaki Y."/>
            <person name="Nagai Y."/>
            <person name="Toyoda A."/>
            <person name="Suzuki Y."/>
            <person name="Arimoto A."/>
            <person name="Ishii H."/>
            <person name="Satoh N."/>
            <person name="Nishiyama T."/>
            <person name="Hasebe M."/>
            <person name="Maruyama T."/>
            <person name="Minagawa J."/>
            <person name="Obokata J."/>
            <person name="Shigenobu S."/>
        </authorList>
    </citation>
    <scope>NUCLEOTIDE SEQUENCE [LARGE SCALE GENOMIC DNA]</scope>
</reference>
<dbReference type="Proteomes" id="UP000735302">
    <property type="component" value="Unassembled WGS sequence"/>
</dbReference>